<dbReference type="Gene3D" id="3.90.550.10">
    <property type="entry name" value="Spore Coat Polysaccharide Biosynthesis Protein SpsA, Chain A"/>
    <property type="match status" value="1"/>
</dbReference>
<sequence length="334" mass="35756">MPSTGEIESGGPTPSVAAVIIGRNEGARLVACLASVAPHVPQIVYVDSGSTDRSVEEARRAGAQVVELDMSRPFTAARARNAGLAALQDGPEVQFVQFIDGDCRLAPGWIDTAAAFLSANPATVAVCGCLHELDVQASIYNRLCDWEWDTPIGRADACGGIAMMRQEAVAGVGGFREDLIAGEEPDLCQRLIARGGGIWRIDASMGYHDAAIYRFSQWWRRNVRAGHAFAEVGGLHPTLYPAARRRMVIWGAVLPAIALAGGLWSPPLAVVVAALYVASWGRSSLRFARLGYSAPDAAKAGGLLTLSKFCNLQGAALYHLRRLRGRSSRIIEYK</sequence>
<evidence type="ECO:0000313" key="7">
    <source>
        <dbReference type="Proteomes" id="UP001652503"/>
    </source>
</evidence>
<dbReference type="InterPro" id="IPR001173">
    <property type="entry name" value="Glyco_trans_2-like"/>
</dbReference>
<keyword evidence="7" id="KW-1185">Reference proteome</keyword>
<keyword evidence="4" id="KW-0812">Transmembrane</keyword>
<feature type="transmembrane region" description="Helical" evidence="4">
    <location>
        <begin position="248"/>
        <end position="277"/>
    </location>
</feature>
<evidence type="ECO:0000256" key="2">
    <source>
        <dbReference type="ARBA" id="ARBA00022676"/>
    </source>
</evidence>
<dbReference type="EMBL" id="JAOWLA010000003">
    <property type="protein sequence ID" value="MCV2864054.1"/>
    <property type="molecule type" value="Genomic_DNA"/>
</dbReference>
<evidence type="ECO:0000256" key="1">
    <source>
        <dbReference type="ARBA" id="ARBA00006739"/>
    </source>
</evidence>
<evidence type="ECO:0000259" key="5">
    <source>
        <dbReference type="Pfam" id="PF00535"/>
    </source>
</evidence>
<proteinExistence type="inferred from homology"/>
<keyword evidence="2" id="KW-0328">Glycosyltransferase</keyword>
<dbReference type="PANTHER" id="PTHR43179">
    <property type="entry name" value="RHAMNOSYLTRANSFERASE WBBL"/>
    <property type="match status" value="1"/>
</dbReference>
<comment type="similarity">
    <text evidence="1">Belongs to the glycosyltransferase 2 family.</text>
</comment>
<dbReference type="Pfam" id="PF00535">
    <property type="entry name" value="Glycos_transf_2"/>
    <property type="match status" value="1"/>
</dbReference>
<dbReference type="CDD" id="cd00761">
    <property type="entry name" value="Glyco_tranf_GTA_type"/>
    <property type="match status" value="1"/>
</dbReference>
<dbReference type="Proteomes" id="UP001652503">
    <property type="component" value="Unassembled WGS sequence"/>
</dbReference>
<keyword evidence="4" id="KW-0472">Membrane</keyword>
<dbReference type="InterPro" id="IPR029044">
    <property type="entry name" value="Nucleotide-diphossugar_trans"/>
</dbReference>
<protein>
    <submittedName>
        <fullName evidence="6">Glycosyltransferase family 2 protein</fullName>
    </submittedName>
</protein>
<evidence type="ECO:0000256" key="4">
    <source>
        <dbReference type="SAM" id="Phobius"/>
    </source>
</evidence>
<dbReference type="PANTHER" id="PTHR43179:SF12">
    <property type="entry name" value="GALACTOFURANOSYLTRANSFERASE GLFT2"/>
    <property type="match status" value="1"/>
</dbReference>
<gene>
    <name evidence="6" type="ORF">OE647_04775</name>
</gene>
<feature type="domain" description="Glycosyltransferase 2-like" evidence="5">
    <location>
        <begin position="19"/>
        <end position="141"/>
    </location>
</feature>
<name>A0ABT2YYU4_9RHOB</name>
<keyword evidence="3" id="KW-0808">Transferase</keyword>
<evidence type="ECO:0000256" key="3">
    <source>
        <dbReference type="ARBA" id="ARBA00022679"/>
    </source>
</evidence>
<accession>A0ABT2YYU4</accession>
<reference evidence="6 7" key="1">
    <citation type="submission" date="2022-10" db="EMBL/GenBank/DDBJ databases">
        <title>Defluviimonas sp. nov., isolated from ocean surface water.</title>
        <authorList>
            <person name="He W."/>
            <person name="Wang L."/>
            <person name="Zhang D.-F."/>
        </authorList>
    </citation>
    <scope>NUCLEOTIDE SEQUENCE [LARGE SCALE GENOMIC DNA]</scope>
    <source>
        <strain evidence="6 7">WL0075</strain>
    </source>
</reference>
<evidence type="ECO:0000313" key="6">
    <source>
        <dbReference type="EMBL" id="MCV2864054.1"/>
    </source>
</evidence>
<comment type="caution">
    <text evidence="6">The sequence shown here is derived from an EMBL/GenBank/DDBJ whole genome shotgun (WGS) entry which is preliminary data.</text>
</comment>
<keyword evidence="4" id="KW-1133">Transmembrane helix</keyword>
<organism evidence="6 7">
    <name type="scientific">Albidovulum sediminicola</name>
    <dbReference type="NCBI Taxonomy" id="2984331"/>
    <lineage>
        <taxon>Bacteria</taxon>
        <taxon>Pseudomonadati</taxon>
        <taxon>Pseudomonadota</taxon>
        <taxon>Alphaproteobacteria</taxon>
        <taxon>Rhodobacterales</taxon>
        <taxon>Paracoccaceae</taxon>
        <taxon>Albidovulum</taxon>
    </lineage>
</organism>
<dbReference type="SUPFAM" id="SSF53448">
    <property type="entry name" value="Nucleotide-diphospho-sugar transferases"/>
    <property type="match status" value="1"/>
</dbReference>